<evidence type="ECO:0000313" key="1">
    <source>
        <dbReference type="EMBL" id="MFF1274899.1"/>
    </source>
</evidence>
<comment type="caution">
    <text evidence="1">The sequence shown here is derived from an EMBL/GenBank/DDBJ whole genome shotgun (WGS) entry which is preliminary data.</text>
</comment>
<dbReference type="InterPro" id="IPR032716">
    <property type="entry name" value="ACC_epsilon"/>
</dbReference>
<organism evidence="1 2">
    <name type="scientific">Streptomyces marokkonensis</name>
    <dbReference type="NCBI Taxonomy" id="324855"/>
    <lineage>
        <taxon>Bacteria</taxon>
        <taxon>Bacillati</taxon>
        <taxon>Actinomycetota</taxon>
        <taxon>Actinomycetes</taxon>
        <taxon>Kitasatosporales</taxon>
        <taxon>Streptomycetaceae</taxon>
        <taxon>Streptomyces</taxon>
    </lineage>
</organism>
<accession>A0ABW6Q6R3</accession>
<dbReference type="EMBL" id="JBHVZQ010000011">
    <property type="protein sequence ID" value="MFF1274899.1"/>
    <property type="molecule type" value="Genomic_DNA"/>
</dbReference>
<protein>
    <submittedName>
        <fullName evidence="1">Acyl-CoA carboxylase subunit epsilon</fullName>
    </submittedName>
</protein>
<evidence type="ECO:0000313" key="2">
    <source>
        <dbReference type="Proteomes" id="UP001601627"/>
    </source>
</evidence>
<dbReference type="Pfam" id="PF13822">
    <property type="entry name" value="ACC_epsilon"/>
    <property type="match status" value="1"/>
</dbReference>
<gene>
    <name evidence="1" type="ORF">ACFVZC_15985</name>
</gene>
<reference evidence="1 2" key="1">
    <citation type="submission" date="2024-09" db="EMBL/GenBank/DDBJ databases">
        <title>The Natural Products Discovery Center: Release of the First 8490 Sequenced Strains for Exploring Actinobacteria Biosynthetic Diversity.</title>
        <authorList>
            <person name="Kalkreuter E."/>
            <person name="Kautsar S.A."/>
            <person name="Yang D."/>
            <person name="Bader C.D."/>
            <person name="Teijaro C.N."/>
            <person name="Fluegel L."/>
            <person name="Davis C.M."/>
            <person name="Simpson J.R."/>
            <person name="Lauterbach L."/>
            <person name="Steele A.D."/>
            <person name="Gui C."/>
            <person name="Meng S."/>
            <person name="Li G."/>
            <person name="Viehrig K."/>
            <person name="Ye F."/>
            <person name="Su P."/>
            <person name="Kiefer A.F."/>
            <person name="Nichols A."/>
            <person name="Cepeda A.J."/>
            <person name="Yan W."/>
            <person name="Fan B."/>
            <person name="Jiang Y."/>
            <person name="Adhikari A."/>
            <person name="Zheng C.-J."/>
            <person name="Schuster L."/>
            <person name="Cowan T.M."/>
            <person name="Smanski M.J."/>
            <person name="Chevrette M.G."/>
            <person name="De Carvalho L.P.S."/>
            <person name="Shen B."/>
        </authorList>
    </citation>
    <scope>NUCLEOTIDE SEQUENCE [LARGE SCALE GENOMIC DNA]</scope>
    <source>
        <strain evidence="1 2">NPDC058328</strain>
    </source>
</reference>
<proteinExistence type="predicted"/>
<sequence>MRARGTAPGIRVEKGRPEPEELVAVTVVLLARIEAVSARRVTREPLGAHWHRSGGFRAFRAPHSWQS</sequence>
<name>A0ABW6Q6R3_9ACTN</name>
<dbReference type="RefSeq" id="WP_388235101.1">
    <property type="nucleotide sequence ID" value="NZ_JBHVZQ010000011.1"/>
</dbReference>
<keyword evidence="2" id="KW-1185">Reference proteome</keyword>
<dbReference type="Proteomes" id="UP001601627">
    <property type="component" value="Unassembled WGS sequence"/>
</dbReference>